<comment type="caution">
    <text evidence="3">The sequence shown here is derived from an EMBL/GenBank/DDBJ whole genome shotgun (WGS) entry which is preliminary data.</text>
</comment>
<dbReference type="SUPFAM" id="SSF141371">
    <property type="entry name" value="PilZ domain-like"/>
    <property type="match status" value="1"/>
</dbReference>
<reference evidence="3" key="1">
    <citation type="submission" date="2017-05" db="EMBL/GenBank/DDBJ databases">
        <authorList>
            <person name="Varghese N."/>
            <person name="Submissions S."/>
        </authorList>
    </citation>
    <scope>NUCLEOTIDE SEQUENCE</scope>
    <source>
        <strain evidence="3">Su22</strain>
    </source>
</reference>
<accession>A0AA46AJG8</accession>
<feature type="domain" description="PilZ" evidence="1">
    <location>
        <begin position="99"/>
        <end position="207"/>
    </location>
</feature>
<dbReference type="GO" id="GO:0035438">
    <property type="term" value="F:cyclic-di-GMP binding"/>
    <property type="evidence" value="ECO:0007669"/>
    <property type="project" value="InterPro"/>
</dbReference>
<dbReference type="Pfam" id="PF12945">
    <property type="entry name" value="PilZNR"/>
    <property type="match status" value="1"/>
</dbReference>
<dbReference type="InterPro" id="IPR009875">
    <property type="entry name" value="PilZ_domain"/>
</dbReference>
<dbReference type="Gene3D" id="2.40.10.220">
    <property type="entry name" value="predicted glycosyltransferase like domains"/>
    <property type="match status" value="1"/>
</dbReference>
<dbReference type="InterPro" id="IPR009926">
    <property type="entry name" value="T3SS_YcgR_PilZN"/>
</dbReference>
<keyword evidence="3" id="KW-0282">Flagellum</keyword>
<dbReference type="AlphaFoldDB" id="A0AA46AJG8"/>
<keyword evidence="4" id="KW-1185">Reference proteome</keyword>
<dbReference type="EMBL" id="FXUF01000009">
    <property type="protein sequence ID" value="SMP61456.1"/>
    <property type="molecule type" value="Genomic_DNA"/>
</dbReference>
<evidence type="ECO:0000313" key="4">
    <source>
        <dbReference type="Proteomes" id="UP001158066"/>
    </source>
</evidence>
<evidence type="ECO:0000259" key="2">
    <source>
        <dbReference type="Pfam" id="PF12945"/>
    </source>
</evidence>
<dbReference type="Proteomes" id="UP001158066">
    <property type="component" value="Unassembled WGS sequence"/>
</dbReference>
<name>A0AA46AJG8_9CLOT</name>
<keyword evidence="3" id="KW-0969">Cilium</keyword>
<proteinExistence type="predicted"/>
<organism evidence="3 4">
    <name type="scientific">Anoxynatronum buryatiense</name>
    <dbReference type="NCBI Taxonomy" id="489973"/>
    <lineage>
        <taxon>Bacteria</taxon>
        <taxon>Bacillati</taxon>
        <taxon>Bacillota</taxon>
        <taxon>Clostridia</taxon>
        <taxon>Eubacteriales</taxon>
        <taxon>Clostridiaceae</taxon>
        <taxon>Anoxynatronum</taxon>
    </lineage>
</organism>
<sequence>MNLELLVSEKVNMEVTNRNTGETLVLKSLLLEQDEEALYLAVPIHRGMEYALHQGQQLNVVYYRENGVFSFRARFLQKVRLGEVEACRLAVDGEPVKMQRRDYFRLPCLLTARLKSLSTGVISRVTFDEVEAIIHDISGSGAKGISHKPFAEKDQVICTLYLDPEELTVKAEIIRCQHQADERHYELGMRFSEISETQQDQILAFILNRQRDLRQKGLL</sequence>
<evidence type="ECO:0000313" key="3">
    <source>
        <dbReference type="EMBL" id="SMP61456.1"/>
    </source>
</evidence>
<protein>
    <submittedName>
        <fullName evidence="3">C-di-GMP-binding flagellar brake protein YcgR, contains PilZNR and PilZ domains</fullName>
    </submittedName>
</protein>
<evidence type="ECO:0000259" key="1">
    <source>
        <dbReference type="Pfam" id="PF07238"/>
    </source>
</evidence>
<dbReference type="RefSeq" id="WP_283409710.1">
    <property type="nucleotide sequence ID" value="NZ_FXUF01000009.1"/>
</dbReference>
<gene>
    <name evidence="3" type="ORF">SAMN06296020_10954</name>
</gene>
<keyword evidence="3" id="KW-0966">Cell projection</keyword>
<feature type="domain" description="Type III secretion system flagellar brake protein YcgR PilZN" evidence="2">
    <location>
        <begin position="9"/>
        <end position="80"/>
    </location>
</feature>
<dbReference type="Pfam" id="PF07238">
    <property type="entry name" value="PilZ"/>
    <property type="match status" value="1"/>
</dbReference>